<feature type="transmembrane region" description="Helical" evidence="9">
    <location>
        <begin position="6"/>
        <end position="26"/>
    </location>
</feature>
<evidence type="ECO:0000256" key="4">
    <source>
        <dbReference type="ARBA" id="ARBA00022475"/>
    </source>
</evidence>
<feature type="transmembrane region" description="Helical" evidence="9">
    <location>
        <begin position="110"/>
        <end position="133"/>
    </location>
</feature>
<feature type="transmembrane region" description="Helical" evidence="9">
    <location>
        <begin position="140"/>
        <end position="159"/>
    </location>
</feature>
<keyword evidence="4" id="KW-1003">Cell membrane</keyword>
<proteinExistence type="inferred from homology"/>
<evidence type="ECO:0000256" key="8">
    <source>
        <dbReference type="ARBA" id="ARBA00023136"/>
    </source>
</evidence>
<dbReference type="InterPro" id="IPR013525">
    <property type="entry name" value="ABC2_TM"/>
</dbReference>
<dbReference type="EMBL" id="BAABLD010000008">
    <property type="protein sequence ID" value="GAA5163761.1"/>
    <property type="molecule type" value="Genomic_DNA"/>
</dbReference>
<feature type="transmembrane region" description="Helical" evidence="9">
    <location>
        <begin position="33"/>
        <end position="51"/>
    </location>
</feature>
<keyword evidence="7" id="KW-0762">Sugar transport</keyword>
<evidence type="ECO:0000256" key="1">
    <source>
        <dbReference type="ARBA" id="ARBA00004651"/>
    </source>
</evidence>
<sequence length="227" mass="25226">MLGPFWITISTAVMVGAMGPLYGVLLGQDVGSYLQHLAVSLIFWTFISASINESGSAFIAAEGFIKQIALPLTTYIFRLIARNLILLAHNFAIVVVVLLIFPPAHMQDIWLFPLGLLLVIGNLFWLSLLLALVSTRFRDVPQLVSNLVQVAFFLSPIIWKADMLSAKTRFVADFNPLFHFLEIIRAPLLGEPIYATSWIFAGTLLVAGSSISFLAFARLRARTPYWL</sequence>
<name>A0ABP9QL22_9RHOO</name>
<dbReference type="Pfam" id="PF01061">
    <property type="entry name" value="ABC2_membrane"/>
    <property type="match status" value="1"/>
</dbReference>
<evidence type="ECO:0000313" key="12">
    <source>
        <dbReference type="Proteomes" id="UP001500547"/>
    </source>
</evidence>
<keyword evidence="5 9" id="KW-0812">Transmembrane</keyword>
<reference evidence="12" key="1">
    <citation type="journal article" date="2019" name="Int. J. Syst. Evol. Microbiol.">
        <title>The Global Catalogue of Microorganisms (GCM) 10K type strain sequencing project: providing services to taxonomists for standard genome sequencing and annotation.</title>
        <authorList>
            <consortium name="The Broad Institute Genomics Platform"/>
            <consortium name="The Broad Institute Genome Sequencing Center for Infectious Disease"/>
            <person name="Wu L."/>
            <person name="Ma J."/>
        </authorList>
    </citation>
    <scope>NUCLEOTIDE SEQUENCE [LARGE SCALE GENOMIC DNA]</scope>
    <source>
        <strain evidence="12">JCM 18715</strain>
    </source>
</reference>
<protein>
    <submittedName>
        <fullName evidence="11">ABC transporter permease</fullName>
    </submittedName>
</protein>
<gene>
    <name evidence="11" type="ORF">GCM10025770_16470</name>
</gene>
<dbReference type="PANTHER" id="PTHR30413:SF10">
    <property type="entry name" value="CAPSULE POLYSACCHARIDE EXPORT INNER-MEMBRANE PROTEIN CTRC"/>
    <property type="match status" value="1"/>
</dbReference>
<feature type="transmembrane region" description="Helical" evidence="9">
    <location>
        <begin position="198"/>
        <end position="217"/>
    </location>
</feature>
<accession>A0ABP9QL22</accession>
<evidence type="ECO:0000256" key="5">
    <source>
        <dbReference type="ARBA" id="ARBA00022692"/>
    </source>
</evidence>
<evidence type="ECO:0000256" key="9">
    <source>
        <dbReference type="SAM" id="Phobius"/>
    </source>
</evidence>
<keyword evidence="3" id="KW-0813">Transport</keyword>
<keyword evidence="8 9" id="KW-0472">Membrane</keyword>
<feature type="transmembrane region" description="Helical" evidence="9">
    <location>
        <begin position="84"/>
        <end position="104"/>
    </location>
</feature>
<keyword evidence="6 9" id="KW-1133">Transmembrane helix</keyword>
<evidence type="ECO:0000256" key="7">
    <source>
        <dbReference type="ARBA" id="ARBA00023047"/>
    </source>
</evidence>
<keyword evidence="7" id="KW-0625">Polysaccharide transport</keyword>
<evidence type="ECO:0000259" key="10">
    <source>
        <dbReference type="Pfam" id="PF01061"/>
    </source>
</evidence>
<keyword evidence="12" id="KW-1185">Reference proteome</keyword>
<comment type="caution">
    <text evidence="11">The sequence shown here is derived from an EMBL/GenBank/DDBJ whole genome shotgun (WGS) entry which is preliminary data.</text>
</comment>
<organism evidence="11 12">
    <name type="scientific">Viridibacterium curvum</name>
    <dbReference type="NCBI Taxonomy" id="1101404"/>
    <lineage>
        <taxon>Bacteria</taxon>
        <taxon>Pseudomonadati</taxon>
        <taxon>Pseudomonadota</taxon>
        <taxon>Betaproteobacteria</taxon>
        <taxon>Rhodocyclales</taxon>
        <taxon>Rhodocyclaceae</taxon>
        <taxon>Viridibacterium</taxon>
    </lineage>
</organism>
<dbReference type="PANTHER" id="PTHR30413">
    <property type="entry name" value="INNER MEMBRANE TRANSPORT PERMEASE"/>
    <property type="match status" value="1"/>
</dbReference>
<evidence type="ECO:0000313" key="11">
    <source>
        <dbReference type="EMBL" id="GAA5163761.1"/>
    </source>
</evidence>
<feature type="domain" description="ABC-2 type transporter transmembrane" evidence="10">
    <location>
        <begin position="6"/>
        <end position="187"/>
    </location>
</feature>
<evidence type="ECO:0000256" key="3">
    <source>
        <dbReference type="ARBA" id="ARBA00022448"/>
    </source>
</evidence>
<comment type="similarity">
    <text evidence="2">Belongs to the ABC-2 integral membrane protein family.</text>
</comment>
<comment type="subcellular location">
    <subcellularLocation>
        <location evidence="1">Cell membrane</location>
        <topology evidence="1">Multi-pass membrane protein</topology>
    </subcellularLocation>
</comment>
<evidence type="ECO:0000256" key="2">
    <source>
        <dbReference type="ARBA" id="ARBA00007783"/>
    </source>
</evidence>
<evidence type="ECO:0000256" key="6">
    <source>
        <dbReference type="ARBA" id="ARBA00022989"/>
    </source>
</evidence>
<dbReference type="Proteomes" id="UP001500547">
    <property type="component" value="Unassembled WGS sequence"/>
</dbReference>